<dbReference type="EMBL" id="QEAP01000017">
    <property type="protein sequence ID" value="TPX77604.1"/>
    <property type="molecule type" value="Genomic_DNA"/>
</dbReference>
<evidence type="ECO:0000256" key="1">
    <source>
        <dbReference type="SAM" id="MobiDB-lite"/>
    </source>
</evidence>
<name>A0A507FMQ3_9FUNG</name>
<evidence type="ECO:0000313" key="2">
    <source>
        <dbReference type="EMBL" id="TPX77604.1"/>
    </source>
</evidence>
<organism evidence="2 3">
    <name type="scientific">Chytriomyces confervae</name>
    <dbReference type="NCBI Taxonomy" id="246404"/>
    <lineage>
        <taxon>Eukaryota</taxon>
        <taxon>Fungi</taxon>
        <taxon>Fungi incertae sedis</taxon>
        <taxon>Chytridiomycota</taxon>
        <taxon>Chytridiomycota incertae sedis</taxon>
        <taxon>Chytridiomycetes</taxon>
        <taxon>Chytridiales</taxon>
        <taxon>Chytriomycetaceae</taxon>
        <taxon>Chytriomyces</taxon>
    </lineage>
</organism>
<dbReference type="InterPro" id="IPR032675">
    <property type="entry name" value="LRR_dom_sf"/>
</dbReference>
<feature type="compositionally biased region" description="Polar residues" evidence="1">
    <location>
        <begin position="300"/>
        <end position="311"/>
    </location>
</feature>
<comment type="caution">
    <text evidence="2">The sequence shown here is derived from an EMBL/GenBank/DDBJ whole genome shotgun (WGS) entry which is preliminary data.</text>
</comment>
<protein>
    <recommendedName>
        <fullName evidence="4">F-box domain-containing protein</fullName>
    </recommendedName>
</protein>
<accession>A0A507FMQ3</accession>
<gene>
    <name evidence="2" type="ORF">CcCBS67573_g01133</name>
</gene>
<dbReference type="Gene3D" id="3.80.10.10">
    <property type="entry name" value="Ribonuclease Inhibitor"/>
    <property type="match status" value="1"/>
</dbReference>
<keyword evidence="3" id="KW-1185">Reference proteome</keyword>
<feature type="region of interest" description="Disordered" evidence="1">
    <location>
        <begin position="291"/>
        <end position="322"/>
    </location>
</feature>
<proteinExistence type="predicted"/>
<dbReference type="SUPFAM" id="SSF52047">
    <property type="entry name" value="RNI-like"/>
    <property type="match status" value="1"/>
</dbReference>
<dbReference type="Proteomes" id="UP000320333">
    <property type="component" value="Unassembled WGS sequence"/>
</dbReference>
<sequence length="508" mass="56017">MLASLPHELLTQIASHMNCKQSLLHLACSNRALLSASAPVLWHRPRLSPLVSLSAWRRFLDAVAASNTGLTACNYASFVHCVEDLGLCIGAEDACETQQDEHACLYAYPSKGDLLERHDSKFIKEHPDLDLESISSSLEQDLPPDLVCDSTSAPALEPVVPQQSCRIRRVHLFIPGTAEFIMPHPTESLHYALSLLLTHCPNIQSLNIQLPLPPITTPFPLKLSLLPSLTILDISTRVTDAVFESIFDNPPIPTRLHTLKLQRLELYNEALLSTHLLTRLNKTTLETLILPSPSPPSRSMTSQLFSTASSHLRTRPPRRDTRPRMTYSAVIPLLTHFSHLVHVDVSTAVPSLDMDNNNNTILDNEDTASPLLSAISKLCHITKLTLSVSRAGGVSVQALCSMVLPNLSNLQVLTLKATTDTRDYTGDSTVEEEEIMDMPVFWAGRGDGGGENGMKRLVLVGLDFVRGGEGVMRSYYSCAGGDLGMVAEFRMRFERVHGDRVQLSILNW</sequence>
<reference evidence="2 3" key="1">
    <citation type="journal article" date="2019" name="Sci. Rep.">
        <title>Comparative genomics of chytrid fungi reveal insights into the obligate biotrophic and pathogenic lifestyle of Synchytrium endobioticum.</title>
        <authorList>
            <person name="van de Vossenberg B.T.L.H."/>
            <person name="Warris S."/>
            <person name="Nguyen H.D.T."/>
            <person name="van Gent-Pelzer M.P.E."/>
            <person name="Joly D.L."/>
            <person name="van de Geest H.C."/>
            <person name="Bonants P.J.M."/>
            <person name="Smith D.S."/>
            <person name="Levesque C.A."/>
            <person name="van der Lee T.A.J."/>
        </authorList>
    </citation>
    <scope>NUCLEOTIDE SEQUENCE [LARGE SCALE GENOMIC DNA]</scope>
    <source>
        <strain evidence="2 3">CBS 675.73</strain>
    </source>
</reference>
<evidence type="ECO:0008006" key="4">
    <source>
        <dbReference type="Google" id="ProtNLM"/>
    </source>
</evidence>
<dbReference type="AlphaFoldDB" id="A0A507FMQ3"/>
<evidence type="ECO:0000313" key="3">
    <source>
        <dbReference type="Proteomes" id="UP000320333"/>
    </source>
</evidence>
<dbReference type="OrthoDB" id="2127075at2759"/>